<evidence type="ECO:0000313" key="1">
    <source>
        <dbReference type="EMBL" id="KAJ6847565.1"/>
    </source>
</evidence>
<name>A0AAX6I503_IRIPA</name>
<protein>
    <submittedName>
        <fullName evidence="1">Uncharacterized protein</fullName>
    </submittedName>
</protein>
<sequence length="37" mass="4146">MITRSMLVGSSGTTRSVLRTREMLLGLFIGDYFFVCS</sequence>
<comment type="caution">
    <text evidence="1">The sequence shown here is derived from an EMBL/GenBank/DDBJ whole genome shotgun (WGS) entry which is preliminary data.</text>
</comment>
<gene>
    <name evidence="1" type="ORF">M6B38_277390</name>
</gene>
<dbReference type="AlphaFoldDB" id="A0AAX6I503"/>
<evidence type="ECO:0000313" key="2">
    <source>
        <dbReference type="Proteomes" id="UP001140949"/>
    </source>
</evidence>
<organism evidence="1 2">
    <name type="scientific">Iris pallida</name>
    <name type="common">Sweet iris</name>
    <dbReference type="NCBI Taxonomy" id="29817"/>
    <lineage>
        <taxon>Eukaryota</taxon>
        <taxon>Viridiplantae</taxon>
        <taxon>Streptophyta</taxon>
        <taxon>Embryophyta</taxon>
        <taxon>Tracheophyta</taxon>
        <taxon>Spermatophyta</taxon>
        <taxon>Magnoliopsida</taxon>
        <taxon>Liliopsida</taxon>
        <taxon>Asparagales</taxon>
        <taxon>Iridaceae</taxon>
        <taxon>Iridoideae</taxon>
        <taxon>Irideae</taxon>
        <taxon>Iris</taxon>
    </lineage>
</organism>
<dbReference type="EMBL" id="JANAVB010005397">
    <property type="protein sequence ID" value="KAJ6847565.1"/>
    <property type="molecule type" value="Genomic_DNA"/>
</dbReference>
<dbReference type="Proteomes" id="UP001140949">
    <property type="component" value="Unassembled WGS sequence"/>
</dbReference>
<proteinExistence type="predicted"/>
<reference evidence="1" key="2">
    <citation type="submission" date="2023-04" db="EMBL/GenBank/DDBJ databases">
        <authorList>
            <person name="Bruccoleri R.E."/>
            <person name="Oakeley E.J."/>
            <person name="Faust A.-M."/>
            <person name="Dessus-Babus S."/>
            <person name="Altorfer M."/>
            <person name="Burckhardt D."/>
            <person name="Oertli M."/>
            <person name="Naumann U."/>
            <person name="Petersen F."/>
            <person name="Wong J."/>
        </authorList>
    </citation>
    <scope>NUCLEOTIDE SEQUENCE</scope>
    <source>
        <strain evidence="1">GSM-AAB239-AS_SAM_17_03QT</strain>
        <tissue evidence="1">Leaf</tissue>
    </source>
</reference>
<accession>A0AAX6I503</accession>
<reference evidence="1" key="1">
    <citation type="journal article" date="2023" name="GigaByte">
        <title>Genome assembly of the bearded iris, Iris pallida Lam.</title>
        <authorList>
            <person name="Bruccoleri R.E."/>
            <person name="Oakeley E.J."/>
            <person name="Faust A.M.E."/>
            <person name="Altorfer M."/>
            <person name="Dessus-Babus S."/>
            <person name="Burckhardt D."/>
            <person name="Oertli M."/>
            <person name="Naumann U."/>
            <person name="Petersen F."/>
            <person name="Wong J."/>
        </authorList>
    </citation>
    <scope>NUCLEOTIDE SEQUENCE</scope>
    <source>
        <strain evidence="1">GSM-AAB239-AS_SAM_17_03QT</strain>
    </source>
</reference>
<keyword evidence="2" id="KW-1185">Reference proteome</keyword>